<feature type="domain" description="XPG N-terminal" evidence="15">
    <location>
        <begin position="1"/>
        <end position="98"/>
    </location>
</feature>
<evidence type="ECO:0000256" key="1">
    <source>
        <dbReference type="ARBA" id="ARBA00001946"/>
    </source>
</evidence>
<dbReference type="EMBL" id="KZ819393">
    <property type="protein sequence ID" value="PWN41399.1"/>
    <property type="molecule type" value="Genomic_DNA"/>
</dbReference>
<dbReference type="PRINTS" id="PR00066">
    <property type="entry name" value="XRODRMPGMNTG"/>
</dbReference>
<evidence type="ECO:0000256" key="6">
    <source>
        <dbReference type="ARBA" id="ARBA00022759"/>
    </source>
</evidence>
<dbReference type="PRINTS" id="PR00853">
    <property type="entry name" value="XPGRADSUPER"/>
</dbReference>
<dbReference type="PROSITE" id="PS00842">
    <property type="entry name" value="XPG_2"/>
    <property type="match status" value="1"/>
</dbReference>
<feature type="region of interest" description="Disordered" evidence="13">
    <location>
        <begin position="795"/>
        <end position="938"/>
    </location>
</feature>
<dbReference type="SUPFAM" id="SSF88723">
    <property type="entry name" value="PIN domain-like"/>
    <property type="match status" value="1"/>
</dbReference>
<dbReference type="InterPro" id="IPR029060">
    <property type="entry name" value="PIN-like_dom_sf"/>
</dbReference>
<dbReference type="GeneID" id="37036128"/>
<dbReference type="PANTHER" id="PTHR16171">
    <property type="entry name" value="DNA REPAIR PROTEIN COMPLEMENTING XP-G CELLS-RELATED"/>
    <property type="match status" value="1"/>
</dbReference>
<feature type="compositionally biased region" description="Low complexity" evidence="13">
    <location>
        <begin position="1659"/>
        <end position="1672"/>
    </location>
</feature>
<feature type="region of interest" description="Disordered" evidence="13">
    <location>
        <begin position="613"/>
        <end position="769"/>
    </location>
</feature>
<keyword evidence="9" id="KW-0460">Magnesium</keyword>
<evidence type="ECO:0000256" key="4">
    <source>
        <dbReference type="ARBA" id="ARBA00022722"/>
    </source>
</evidence>
<dbReference type="PANTHER" id="PTHR16171:SF7">
    <property type="entry name" value="DNA REPAIR PROTEIN RAD2"/>
    <property type="match status" value="1"/>
</dbReference>
<keyword evidence="11" id="KW-0539">Nucleus</keyword>
<dbReference type="Gene3D" id="1.10.150.20">
    <property type="entry name" value="5' to 3' exonuclease, C-terminal subdomain"/>
    <property type="match status" value="1"/>
</dbReference>
<dbReference type="FunFam" id="1.10.150.20:FF:000030">
    <property type="entry name" value="Flap endonuclease GEN-like 1"/>
    <property type="match status" value="1"/>
</dbReference>
<evidence type="ECO:0000256" key="3">
    <source>
        <dbReference type="ARBA" id="ARBA00005283"/>
    </source>
</evidence>
<feature type="compositionally biased region" description="Acidic residues" evidence="13">
    <location>
        <begin position="1684"/>
        <end position="1694"/>
    </location>
</feature>
<dbReference type="STRING" id="1522189.A0A316VV90"/>
<comment type="cofactor">
    <cofactor evidence="1">
        <name>Mg(2+)</name>
        <dbReference type="ChEBI" id="CHEBI:18420"/>
    </cofactor>
</comment>
<dbReference type="SMART" id="SM00279">
    <property type="entry name" value="HhH2"/>
    <property type="match status" value="1"/>
</dbReference>
<dbReference type="SMART" id="SM00485">
    <property type="entry name" value="XPGN"/>
    <property type="match status" value="1"/>
</dbReference>
<comment type="subcellular location">
    <subcellularLocation>
        <location evidence="2">Nucleus</location>
    </subcellularLocation>
</comment>
<dbReference type="InterPro" id="IPR006084">
    <property type="entry name" value="XPG/Rad2"/>
</dbReference>
<name>A0A316VV90_9BASI</name>
<feature type="domain" description="XPG-I" evidence="14">
    <location>
        <begin position="1089"/>
        <end position="1158"/>
    </location>
</feature>
<dbReference type="CDD" id="cd09904">
    <property type="entry name" value="H3TH_XPG"/>
    <property type="match status" value="1"/>
</dbReference>
<keyword evidence="7" id="KW-0227">DNA damage</keyword>
<feature type="region of interest" description="Disordered" evidence="13">
    <location>
        <begin position="551"/>
        <end position="580"/>
    </location>
</feature>
<dbReference type="CDD" id="cd09868">
    <property type="entry name" value="PIN_XPG_RAD2"/>
    <property type="match status" value="2"/>
</dbReference>
<sequence length="1694" mass="184316">MGVQGLWSLLEPSARPIKLESLEGKRLAIDSSIWLYHFRMAMRDKEGRTLHNAHVLGFLWRILKLLFYGIRPVFVFDGGAPVMKRQTLVKRRERREGARDTHKLTAQRLLNARLRQAALDHAVGSKAAKSKATASKAGGSPAGPGNGMVYFDDLQGPETGSSTSGVGRRESTSTSRPAEGSASPEKEGAGRKKKDWHKDPYALPPLEQQLSRVNAETSAAASKGQKKGARRTDFRFATDSEIRHFLTSLQPQDIDMDSELFRTLPAELQYELVGDMRAGSRGTSYKRLQAMLAESPTPIDFSRAQIKGLKNRNELTQKALEVSNAIGDANIKVPIRVAGARNREYVLVRNPGDAGGFTLGVKETGTSIDKAIEVDPEPNPVNVWSSDEETWFGDERASRSKTKRPASDDDEEMEMEEVVGTPARRATSPRTAEILAKAHADDEKSRRAAAAALVRRRAKEHARQVAKDKGIREDSFRLEDQLQAARAGENARKLFRSREAPTAERGWQLDGERAAQGWEDIEELRDAESEVSEDYMAAQLSADEADDLARAIEASHKQSEHRVDGPHLADQDIRSPDPKMRAHVDEDVEMEDVEPVHFMADEYADLYKDLPTMPRASAHDEPKVVKDDAIAEPVPTRQPPVGNSETKYALSRQSETEPDKADEEEAHIARKRESRDLDAQLSKPAANMDTKASSVVSPSGKARENKKSAVEVKAPQTSRTPRHTSGDQVAQGTPKRGEADDPTKWQPATPREEAANGDALSKTGAMNAGEAQHMREVATAIGSAGGLPVVPVVPASPPPGAPKDATLAGKDAVSPVASTAPMPPAHPAATPEPSPRLLQSGRGSMMEDPLAEAPPAAAAEMSQDSPTERQAAVAAGAGANDELTRVLAKSKSGREEQPMLTGDGGVQVKSESAESAQPDPSHAEGNRIRRNRSPVAFDNVPSAIDEAGVHEPKTDLALMQENKESATTADLSDRGTLFRPDDEHSEPGTPIAWSPSPSPAPVRLGADGFPLPTIEEIEALEAQDEEELGQVAGGDVATFLSRARGQGLYEAQQEAQAEVDRLRAEFANSRKSDEDITKTMALEIQHMLRCFGIPYLTAPMEAEAQCAELVSRKLVDGIITDDSDVFLFGGTRVYKNMFADKKNVECFLLTDMERDLGVDRQKLVHLAYLLGSDYTEGLAGVGPVLAMEILSIFNQRDGLLRFRDWWLKVQAGKDTPEDTRGKTMRRIKKTLANKVMLDPHWPEAAVVEAYYSPTVDESDEPFQWGLPDLDAIRILLAEYLSWSQDKTDQYLLPVIEAQNRRRGKNQSSLLDRSGFFDLSAGTGVFAPREQPKYGSKRLQDVVERFRAAETGRKKAKSSSQSSAKRSGPAAARQGSPSDSDDAATEGMQGGRARTTAELAGVPEELVGKEMGKQRPIVSRTEQQKEQQRRRREARERGLDPADLEELDETAIAIAATDDLRASGSDARGNKAVTAPRKRKAVTRGANATKEPGSRARKRGTDSSASKKNGRDVQHQDSGAPESASTDAREAQDSRSSGGESDWQPRGEARAAAAQSASRSAKTTTTATTSSKRGRSTARGSGRARKDPESTVRNEESSAASSPARGGRGPMRRDASNGGLSIREGRSMNLDAVGSLPPSRAERSTSNSPVRSPEHRYASRRSSSSQSLQAQGQSRREERHHITIEDSDLTDPLSE</sequence>
<dbReference type="InterPro" id="IPR008918">
    <property type="entry name" value="HhH2"/>
</dbReference>
<feature type="compositionally biased region" description="Basic and acidic residues" evidence="13">
    <location>
        <begin position="1583"/>
        <end position="1595"/>
    </location>
</feature>
<dbReference type="InterPro" id="IPR006085">
    <property type="entry name" value="XPG_DNA_repair_N"/>
</dbReference>
<evidence type="ECO:0000256" key="12">
    <source>
        <dbReference type="ARBA" id="ARBA00038112"/>
    </source>
</evidence>
<dbReference type="SMART" id="SM00484">
    <property type="entry name" value="XPGI"/>
    <property type="match status" value="1"/>
</dbReference>
<keyword evidence="4" id="KW-0540">Nuclease</keyword>
<dbReference type="GO" id="GO:0005634">
    <property type="term" value="C:nucleus"/>
    <property type="evidence" value="ECO:0007669"/>
    <property type="project" value="UniProtKB-SubCell"/>
</dbReference>
<dbReference type="PROSITE" id="PS00841">
    <property type="entry name" value="XPG_1"/>
    <property type="match status" value="1"/>
</dbReference>
<evidence type="ECO:0000256" key="7">
    <source>
        <dbReference type="ARBA" id="ARBA00022763"/>
    </source>
</evidence>
<gene>
    <name evidence="16" type="ORF">IE81DRAFT_324535</name>
</gene>
<evidence type="ECO:0000256" key="13">
    <source>
        <dbReference type="SAM" id="MobiDB-lite"/>
    </source>
</evidence>
<dbReference type="Pfam" id="PF00867">
    <property type="entry name" value="XPG_I"/>
    <property type="match status" value="1"/>
</dbReference>
<feature type="compositionally biased region" description="Basic and acidic residues" evidence="13">
    <location>
        <begin position="184"/>
        <end position="200"/>
    </location>
</feature>
<comment type="similarity">
    <text evidence="3">Belongs to the XPG/RAD2 endonuclease family. XPG subfamily.</text>
</comment>
<feature type="compositionally biased region" description="Acidic residues" evidence="13">
    <location>
        <begin position="408"/>
        <end position="417"/>
    </location>
</feature>
<dbReference type="GO" id="GO:0003697">
    <property type="term" value="F:single-stranded DNA binding"/>
    <property type="evidence" value="ECO:0007669"/>
    <property type="project" value="InterPro"/>
</dbReference>
<feature type="compositionally biased region" description="Pro residues" evidence="13">
    <location>
        <begin position="821"/>
        <end position="834"/>
    </location>
</feature>
<dbReference type="InterPro" id="IPR001044">
    <property type="entry name" value="XPG/Rad2_eukaryotes"/>
</dbReference>
<feature type="region of interest" description="Disordered" evidence="13">
    <location>
        <begin position="125"/>
        <end position="232"/>
    </location>
</feature>
<feature type="compositionally biased region" description="Polar residues" evidence="13">
    <location>
        <begin position="208"/>
        <end position="217"/>
    </location>
</feature>
<dbReference type="Gene3D" id="3.40.50.1010">
    <property type="entry name" value="5'-nuclease"/>
    <property type="match status" value="2"/>
</dbReference>
<feature type="compositionally biased region" description="Low complexity" evidence="13">
    <location>
        <begin position="125"/>
        <end position="139"/>
    </location>
</feature>
<evidence type="ECO:0000256" key="10">
    <source>
        <dbReference type="ARBA" id="ARBA00023204"/>
    </source>
</evidence>
<evidence type="ECO:0000313" key="16">
    <source>
        <dbReference type="EMBL" id="PWN41399.1"/>
    </source>
</evidence>
<feature type="compositionally biased region" description="Basic and acidic residues" evidence="13">
    <location>
        <begin position="701"/>
        <end position="710"/>
    </location>
</feature>
<dbReference type="InterPro" id="IPR006086">
    <property type="entry name" value="XPG-I_dom"/>
</dbReference>
<dbReference type="SUPFAM" id="SSF47807">
    <property type="entry name" value="5' to 3' exonuclease, C-terminal subdomain"/>
    <property type="match status" value="1"/>
</dbReference>
<feature type="compositionally biased region" description="Basic and acidic residues" evidence="13">
    <location>
        <begin position="617"/>
        <end position="629"/>
    </location>
</feature>
<evidence type="ECO:0000259" key="14">
    <source>
        <dbReference type="SMART" id="SM00484"/>
    </source>
</evidence>
<evidence type="ECO:0000256" key="5">
    <source>
        <dbReference type="ARBA" id="ARBA00022723"/>
    </source>
</evidence>
<dbReference type="Proteomes" id="UP000245783">
    <property type="component" value="Unassembled WGS sequence"/>
</dbReference>
<evidence type="ECO:0000256" key="9">
    <source>
        <dbReference type="ARBA" id="ARBA00022842"/>
    </source>
</evidence>
<proteinExistence type="inferred from homology"/>
<feature type="compositionally biased region" description="Basic and acidic residues" evidence="13">
    <location>
        <begin position="1673"/>
        <end position="1683"/>
    </location>
</feature>
<dbReference type="GO" id="GO:0006289">
    <property type="term" value="P:nucleotide-excision repair"/>
    <property type="evidence" value="ECO:0007669"/>
    <property type="project" value="InterPro"/>
</dbReference>
<dbReference type="InterPro" id="IPR019974">
    <property type="entry name" value="XPG_CS"/>
</dbReference>
<feature type="region of interest" description="Disordered" evidence="13">
    <location>
        <begin position="375"/>
        <end position="430"/>
    </location>
</feature>
<feature type="compositionally biased region" description="Low complexity" evidence="13">
    <location>
        <begin position="846"/>
        <end position="861"/>
    </location>
</feature>
<feature type="region of interest" description="Disordered" evidence="13">
    <location>
        <begin position="1348"/>
        <end position="1694"/>
    </location>
</feature>
<dbReference type="Pfam" id="PF00752">
    <property type="entry name" value="XPG_N"/>
    <property type="match status" value="1"/>
</dbReference>
<dbReference type="FunCoup" id="A0A316VV90">
    <property type="interactions" value="355"/>
</dbReference>
<dbReference type="OrthoDB" id="31113at2759"/>
<keyword evidence="5" id="KW-0479">Metal-binding</keyword>
<evidence type="ECO:0000313" key="17">
    <source>
        <dbReference type="Proteomes" id="UP000245783"/>
    </source>
</evidence>
<feature type="compositionally biased region" description="Basic and acidic residues" evidence="13">
    <location>
        <begin position="1421"/>
        <end position="1439"/>
    </location>
</feature>
<protein>
    <submittedName>
        <fullName evidence="16">PIN domain-like protein</fullName>
    </submittedName>
</protein>
<feature type="compositionally biased region" description="Low complexity" evidence="13">
    <location>
        <begin position="1357"/>
        <end position="1366"/>
    </location>
</feature>
<evidence type="ECO:0000256" key="11">
    <source>
        <dbReference type="ARBA" id="ARBA00023242"/>
    </source>
</evidence>
<feature type="compositionally biased region" description="Basic and acidic residues" evidence="13">
    <location>
        <begin position="666"/>
        <end position="678"/>
    </location>
</feature>
<comment type="similarity">
    <text evidence="12">Belongs to the XPG/RAD2 endonuclease family. GEN subfamily.</text>
</comment>
<dbReference type="GO" id="GO:0048256">
    <property type="term" value="F:flap endonuclease activity"/>
    <property type="evidence" value="ECO:0007669"/>
    <property type="project" value="UniProtKB-ARBA"/>
</dbReference>
<dbReference type="RefSeq" id="XP_025368559.1">
    <property type="nucleotide sequence ID" value="XM_025514258.1"/>
</dbReference>
<keyword evidence="10" id="KW-0234">DNA repair</keyword>
<evidence type="ECO:0000256" key="2">
    <source>
        <dbReference type="ARBA" id="ARBA00004123"/>
    </source>
</evidence>
<feature type="compositionally biased region" description="Low complexity" evidence="13">
    <location>
        <begin position="1549"/>
        <end position="1580"/>
    </location>
</feature>
<keyword evidence="8" id="KW-0378">Hydrolase</keyword>
<dbReference type="GO" id="GO:0046872">
    <property type="term" value="F:metal ion binding"/>
    <property type="evidence" value="ECO:0007669"/>
    <property type="project" value="UniProtKB-KW"/>
</dbReference>
<dbReference type="InParanoid" id="A0A316VV90"/>
<organism evidence="16 17">
    <name type="scientific">Ceraceosorus guamensis</name>
    <dbReference type="NCBI Taxonomy" id="1522189"/>
    <lineage>
        <taxon>Eukaryota</taxon>
        <taxon>Fungi</taxon>
        <taxon>Dikarya</taxon>
        <taxon>Basidiomycota</taxon>
        <taxon>Ustilaginomycotina</taxon>
        <taxon>Exobasidiomycetes</taxon>
        <taxon>Ceraceosorales</taxon>
        <taxon>Ceraceosoraceae</taxon>
        <taxon>Ceraceosorus</taxon>
    </lineage>
</organism>
<dbReference type="InterPro" id="IPR036279">
    <property type="entry name" value="5-3_exonuclease_C_sf"/>
</dbReference>
<accession>A0A316VV90</accession>
<evidence type="ECO:0000256" key="8">
    <source>
        <dbReference type="ARBA" id="ARBA00022801"/>
    </source>
</evidence>
<keyword evidence="6" id="KW-0255">Endonuclease</keyword>
<evidence type="ECO:0000259" key="15">
    <source>
        <dbReference type="SMART" id="SM00485"/>
    </source>
</evidence>
<feature type="region of interest" description="Disordered" evidence="13">
    <location>
        <begin position="964"/>
        <end position="1000"/>
    </location>
</feature>
<keyword evidence="17" id="KW-1185">Reference proteome</keyword>
<reference evidence="16 17" key="1">
    <citation type="journal article" date="2018" name="Mol. Biol. Evol.">
        <title>Broad Genomic Sampling Reveals a Smut Pathogenic Ancestry of the Fungal Clade Ustilaginomycotina.</title>
        <authorList>
            <person name="Kijpornyongpan T."/>
            <person name="Mondo S.J."/>
            <person name="Barry K."/>
            <person name="Sandor L."/>
            <person name="Lee J."/>
            <person name="Lipzen A."/>
            <person name="Pangilinan J."/>
            <person name="LaButti K."/>
            <person name="Hainaut M."/>
            <person name="Henrissat B."/>
            <person name="Grigoriev I.V."/>
            <person name="Spatafora J.W."/>
            <person name="Aime M.C."/>
        </authorList>
    </citation>
    <scope>NUCLEOTIDE SEQUENCE [LARGE SCALE GENOMIC DNA]</scope>
    <source>
        <strain evidence="16 17">MCA 4658</strain>
    </source>
</reference>